<dbReference type="RefSeq" id="WP_316434595.1">
    <property type="nucleotide sequence ID" value="NZ_CP053586.1"/>
</dbReference>
<evidence type="ECO:0000313" key="3">
    <source>
        <dbReference type="EMBL" id="WNZ23026.1"/>
    </source>
</evidence>
<dbReference type="InterPro" id="IPR050194">
    <property type="entry name" value="Glycosyltransferase_grp1"/>
</dbReference>
<dbReference type="Gene3D" id="3.40.50.2000">
    <property type="entry name" value="Glycogen Phosphorylase B"/>
    <property type="match status" value="2"/>
</dbReference>
<evidence type="ECO:0000259" key="1">
    <source>
        <dbReference type="Pfam" id="PF00534"/>
    </source>
</evidence>
<dbReference type="PANTHER" id="PTHR45947:SF3">
    <property type="entry name" value="SULFOQUINOVOSYL TRANSFERASE SQD2"/>
    <property type="match status" value="1"/>
</dbReference>
<dbReference type="InterPro" id="IPR001296">
    <property type="entry name" value="Glyco_trans_1"/>
</dbReference>
<sequence length="424" mass="47119">MKVAILTSGFFPVIDGVTITVFNRVQRLSQRGHQVLLLCPDYSATAAIYPDWQKYVGEILPGVTVTPLASSPFMGLEFDRNVTKTAYPQLLDALAQFQPDIIHVDEPERLQLGFDKIPAVDFAKHYSTACVSFLHTNFIEYLEDYFALPALIIRGMQFISKRIVARIYNAYGATLISSPITYQKAIQMGIKNAIQAELLGVNLAQFDPQLKSADFFARHYNIPDLDPPDPRVKLLFLGRLTPDKGWTFALTAFSQIARSAQYQTLLSQIALVIAGDGSMQTEIAQAFSTLPLTVHFLGRIAPNAVPTLLLHSDIHITTSEKETKGLTVLEAFAAGVPVLAPAAGGVIDTIESGQTGFLYQPRNWQDFAAKLQRLVENPQLRQRMGQTAQAHATNYDWDAAVDRLLNLWQQQIERQQGAPVPHKR</sequence>
<dbReference type="PANTHER" id="PTHR45947">
    <property type="entry name" value="SULFOQUINOVOSYL TRANSFERASE SQD2"/>
    <property type="match status" value="1"/>
</dbReference>
<dbReference type="SUPFAM" id="SSF53756">
    <property type="entry name" value="UDP-Glycosyltransferase/glycogen phosphorylase"/>
    <property type="match status" value="1"/>
</dbReference>
<accession>A0AA97AHS1</accession>
<dbReference type="EMBL" id="CP053586">
    <property type="protein sequence ID" value="WNZ23026.1"/>
    <property type="molecule type" value="Genomic_DNA"/>
</dbReference>
<feature type="domain" description="Glycosyltransferase subfamily 4-like N-terminal" evidence="2">
    <location>
        <begin position="15"/>
        <end position="191"/>
    </location>
</feature>
<dbReference type="AlphaFoldDB" id="A0AA97AHS1"/>
<organism evidence="3">
    <name type="scientific">Leptolyngbya sp. NK1-12</name>
    <dbReference type="NCBI Taxonomy" id="2547451"/>
    <lineage>
        <taxon>Bacteria</taxon>
        <taxon>Bacillati</taxon>
        <taxon>Cyanobacteriota</taxon>
        <taxon>Cyanophyceae</taxon>
        <taxon>Leptolyngbyales</taxon>
        <taxon>Leptolyngbyaceae</taxon>
        <taxon>Leptolyngbya group</taxon>
        <taxon>Leptolyngbya</taxon>
    </lineage>
</organism>
<dbReference type="InterPro" id="IPR028098">
    <property type="entry name" value="Glyco_trans_4-like_N"/>
</dbReference>
<name>A0AA97AHS1_9CYAN</name>
<dbReference type="GO" id="GO:0016757">
    <property type="term" value="F:glycosyltransferase activity"/>
    <property type="evidence" value="ECO:0007669"/>
    <property type="project" value="InterPro"/>
</dbReference>
<dbReference type="Pfam" id="PF13439">
    <property type="entry name" value="Glyco_transf_4"/>
    <property type="match status" value="1"/>
</dbReference>
<proteinExistence type="predicted"/>
<feature type="domain" description="Glycosyl transferase family 1" evidence="1">
    <location>
        <begin position="226"/>
        <end position="389"/>
    </location>
</feature>
<dbReference type="Pfam" id="PF00534">
    <property type="entry name" value="Glycos_transf_1"/>
    <property type="match status" value="1"/>
</dbReference>
<evidence type="ECO:0000259" key="2">
    <source>
        <dbReference type="Pfam" id="PF13439"/>
    </source>
</evidence>
<reference evidence="3" key="1">
    <citation type="submission" date="2020-05" db="EMBL/GenBank/DDBJ databases">
        <authorList>
            <person name="Zhu T."/>
            <person name="Keshari N."/>
            <person name="Lu X."/>
        </authorList>
    </citation>
    <scope>NUCLEOTIDE SEQUENCE</scope>
    <source>
        <strain evidence="3">NK1-12</strain>
    </source>
</reference>
<gene>
    <name evidence="3" type="ORF">HJG54_09250</name>
</gene>
<protein>
    <submittedName>
        <fullName evidence="3">Glycosyltransferase</fullName>
    </submittedName>
</protein>